<reference evidence="3" key="2">
    <citation type="submission" date="2017-05" db="EMBL/GenBank/DDBJ databases">
        <authorList>
            <consortium name="The Broad Institute Genomics Platform"/>
            <consortium name="The Broad Institute Genomic Center for Infectious Diseases"/>
            <person name="Earl A."/>
            <person name="Manson A."/>
            <person name="Schwartman J."/>
            <person name="Gilmore M."/>
            <person name="Abouelleil A."/>
            <person name="Cao P."/>
            <person name="Chapman S."/>
            <person name="Cusick C."/>
            <person name="Shea T."/>
            <person name="Young S."/>
            <person name="Neafsey D."/>
            <person name="Nusbaum C."/>
            <person name="Birren B."/>
        </authorList>
    </citation>
    <scope>NUCLEOTIDE SEQUENCE</scope>
    <source>
        <strain evidence="3">9E7_DIV0242</strain>
    </source>
</reference>
<reference evidence="2" key="1">
    <citation type="submission" date="2017-05" db="EMBL/GenBank/DDBJ databases">
        <title>The Genome Sequence of Enterococcus sp. 9E7_DIV0242.</title>
        <authorList>
            <consortium name="The Broad Institute Genomics Platform"/>
            <consortium name="The Broad Institute Genomic Center for Infectious Diseases"/>
            <person name="Earl A."/>
            <person name="Manson A."/>
            <person name="Schwartman J."/>
            <person name="Gilmore M."/>
            <person name="Abouelleil A."/>
            <person name="Cao P."/>
            <person name="Chapman S."/>
            <person name="Cusick C."/>
            <person name="Shea T."/>
            <person name="Young S."/>
            <person name="Neafsey D."/>
            <person name="Nusbaum C."/>
            <person name="Birren B."/>
        </authorList>
    </citation>
    <scope>NUCLEOTIDE SEQUENCE [LARGE SCALE GENOMIC DNA]</scope>
    <source>
        <strain evidence="2">9E7_DIV0242</strain>
    </source>
</reference>
<proteinExistence type="predicted"/>
<evidence type="ECO:0008006" key="5">
    <source>
        <dbReference type="Google" id="ProtNLM"/>
    </source>
</evidence>
<accession>A0A242K8S9</accession>
<dbReference type="AlphaFoldDB" id="A0A242K8S9"/>
<organism evidence="2">
    <name type="scientific">Candidatus Enterococcus clewellii</name>
    <dbReference type="NCBI Taxonomy" id="1834193"/>
    <lineage>
        <taxon>Bacteria</taxon>
        <taxon>Bacillati</taxon>
        <taxon>Bacillota</taxon>
        <taxon>Bacilli</taxon>
        <taxon>Lactobacillales</taxon>
        <taxon>Enterococcaceae</taxon>
        <taxon>Enterococcus</taxon>
    </lineage>
</organism>
<evidence type="ECO:0000256" key="1">
    <source>
        <dbReference type="SAM" id="SignalP"/>
    </source>
</evidence>
<reference evidence="3" key="3">
    <citation type="submission" date="2024-03" db="EMBL/GenBank/DDBJ databases">
        <title>The Genome Sequence of Enterococcus sp. DIV0242b.</title>
        <authorList>
            <consortium name="The Broad Institute Genomics Platform"/>
            <consortium name="The Broad Institute Microbial Omics Core"/>
            <consortium name="The Broad Institute Genomic Center for Infectious Diseases"/>
            <person name="Earl A."/>
            <person name="Manson A."/>
            <person name="Gilmore M."/>
            <person name="Schwartman J."/>
            <person name="Shea T."/>
            <person name="Abouelleil A."/>
            <person name="Cao P."/>
            <person name="Chapman S."/>
            <person name="Cusick C."/>
            <person name="Young S."/>
            <person name="Neafsey D."/>
            <person name="Nusbaum C."/>
            <person name="Birren B."/>
        </authorList>
    </citation>
    <scope>NUCLEOTIDE SEQUENCE</scope>
    <source>
        <strain evidence="3">9E7_DIV0242</strain>
    </source>
</reference>
<evidence type="ECO:0000313" key="3">
    <source>
        <dbReference type="EMBL" id="WYJ91086.1"/>
    </source>
</evidence>
<dbReference type="EMBL" id="CP147247">
    <property type="protein sequence ID" value="WYJ91086.1"/>
    <property type="molecule type" value="Genomic_DNA"/>
</dbReference>
<name>A0A242K8S9_9ENTE</name>
<protein>
    <recommendedName>
        <fullName evidence="5">DUF5105 domain-containing protein</fullName>
    </recommendedName>
</protein>
<keyword evidence="4" id="KW-1185">Reference proteome</keyword>
<gene>
    <name evidence="2" type="ORF">A5888_001617</name>
    <name evidence="3" type="ORF">A5888_002854</name>
</gene>
<dbReference type="OrthoDB" id="2190641at2"/>
<evidence type="ECO:0000313" key="2">
    <source>
        <dbReference type="EMBL" id="OTP17479.1"/>
    </source>
</evidence>
<dbReference type="EMBL" id="NGMM01000002">
    <property type="protein sequence ID" value="OTP17479.1"/>
    <property type="molecule type" value="Genomic_DNA"/>
</dbReference>
<feature type="signal peptide" evidence="1">
    <location>
        <begin position="1"/>
        <end position="21"/>
    </location>
</feature>
<feature type="chain" id="PRO_5039346034" description="DUF5105 domain-containing protein" evidence="1">
    <location>
        <begin position="22"/>
        <end position="241"/>
    </location>
</feature>
<dbReference type="RefSeq" id="WP_086348687.1">
    <property type="nucleotide sequence ID" value="NZ_CP147247.1"/>
</dbReference>
<evidence type="ECO:0000313" key="4">
    <source>
        <dbReference type="Proteomes" id="UP000195141"/>
    </source>
</evidence>
<keyword evidence="1" id="KW-0732">Signal</keyword>
<dbReference type="PROSITE" id="PS51257">
    <property type="entry name" value="PROKAR_LIPOPROTEIN"/>
    <property type="match status" value="1"/>
</dbReference>
<sequence>MNRYKNSSLFLVLLAALLVLSACQKEQKVKNVPAQLQEFVWYDEREKPFGIFEYDELTKAEAEELLEQKFSLQEAVLTEEFEKCLDEGITDETIKAGEPIYSLAAQETSLKVRGYYTYYKEEDLVAFAYIDTEYQYDSESKEVRLLDQTLSLAKHGSGSTFPQNNGEELIQQLGEILKIDDLDAAMAQFKEKYPESSKSEITVSDNGTEAYDNHGIRKALITRVTNKEIVEIYARLVDYTE</sequence>
<dbReference type="Proteomes" id="UP000195141">
    <property type="component" value="Chromosome"/>
</dbReference>